<organism evidence="2 3">
    <name type="scientific">Elioraea tepida</name>
    <dbReference type="NCBI Taxonomy" id="2843330"/>
    <lineage>
        <taxon>Bacteria</taxon>
        <taxon>Pseudomonadati</taxon>
        <taxon>Pseudomonadota</taxon>
        <taxon>Alphaproteobacteria</taxon>
        <taxon>Acetobacterales</taxon>
        <taxon>Elioraeaceae</taxon>
        <taxon>Elioraea</taxon>
    </lineage>
</organism>
<dbReference type="AlphaFoldDB" id="A0A975U4Z8"/>
<keyword evidence="3" id="KW-1185">Reference proteome</keyword>
<accession>A0A975U4Z8</accession>
<protein>
    <submittedName>
        <fullName evidence="2">Uncharacterized protein</fullName>
    </submittedName>
</protein>
<feature type="chain" id="PRO_5037906806" evidence="1">
    <location>
        <begin position="23"/>
        <end position="123"/>
    </location>
</feature>
<keyword evidence="1" id="KW-0732">Signal</keyword>
<dbReference type="Proteomes" id="UP000694001">
    <property type="component" value="Chromosome"/>
</dbReference>
<dbReference type="EMBL" id="CP076448">
    <property type="protein sequence ID" value="QXM25813.1"/>
    <property type="molecule type" value="Genomic_DNA"/>
</dbReference>
<dbReference type="KEGG" id="elio:KO353_06330"/>
<evidence type="ECO:0000256" key="1">
    <source>
        <dbReference type="SAM" id="SignalP"/>
    </source>
</evidence>
<proteinExistence type="predicted"/>
<evidence type="ECO:0000313" key="3">
    <source>
        <dbReference type="Proteomes" id="UP000694001"/>
    </source>
</evidence>
<name>A0A975U4Z8_9PROT</name>
<dbReference type="RefSeq" id="WP_218286865.1">
    <property type="nucleotide sequence ID" value="NZ_CP076448.1"/>
</dbReference>
<evidence type="ECO:0000313" key="2">
    <source>
        <dbReference type="EMBL" id="QXM25813.1"/>
    </source>
</evidence>
<reference evidence="2" key="1">
    <citation type="submission" date="2021-06" db="EMBL/GenBank/DDBJ databases">
        <title>Elioraea tepida, sp. nov., a moderately thermophilic aerobic anoxygenic phototrophic bacterium isolated from an alkaline siliceous hot spring mat community in Yellowstone National Park, WY, USA.</title>
        <authorList>
            <person name="Saini M.K."/>
            <person name="Yoshida S."/>
            <person name="Sebastian A."/>
            <person name="Hirose S."/>
            <person name="Hara E."/>
            <person name="Tamaki H."/>
            <person name="Soulier N.T."/>
            <person name="Albert I."/>
            <person name="Hanada S."/>
            <person name="Bryant D.A."/>
            <person name="Tank M."/>
        </authorList>
    </citation>
    <scope>NUCLEOTIDE SEQUENCE</scope>
    <source>
        <strain evidence="2">MS-P2</strain>
    </source>
</reference>
<gene>
    <name evidence="2" type="ORF">KO353_06330</name>
</gene>
<sequence length="123" mass="12881">MRLGFLTSAVVAGVFASGLAAAAPIVVKVEDMEFTTDSNLVQTARPGFGSAGPVTLDWGAAVSPFQRLLNWNGLDYSRRQAASCTAVADCRLDLTVAPGSTVTLKSFFLGAWLNHRTVASFGA</sequence>
<feature type="signal peptide" evidence="1">
    <location>
        <begin position="1"/>
        <end position="22"/>
    </location>
</feature>